<gene>
    <name evidence="1" type="ORF">H4683_003053</name>
</gene>
<comment type="caution">
    <text evidence="1">The sequence shown here is derived from an EMBL/GenBank/DDBJ whole genome shotgun (WGS) entry which is preliminary data.</text>
</comment>
<dbReference type="AlphaFoldDB" id="A0A927RFW1"/>
<accession>A0A927RFW1</accession>
<evidence type="ECO:0000313" key="2">
    <source>
        <dbReference type="Proteomes" id="UP000658225"/>
    </source>
</evidence>
<sequence length="49" mass="5832">MKNGTLYLLQYLKLYNHNITLVLPMDLRQYPRQKKVKSVSELQPVKTVK</sequence>
<reference evidence="1" key="1">
    <citation type="submission" date="2020-10" db="EMBL/GenBank/DDBJ databases">
        <title>Genomic Encyclopedia of Type Strains, Phase IV (KMG-IV): sequencing the most valuable type-strain genomes for metagenomic binning, comparative biology and taxonomic classification.</title>
        <authorList>
            <person name="Goeker M."/>
        </authorList>
    </citation>
    <scope>NUCLEOTIDE SEQUENCE</scope>
    <source>
        <strain evidence="1">DSM 13886</strain>
    </source>
</reference>
<protein>
    <submittedName>
        <fullName evidence="1">Uncharacterized protein</fullName>
    </submittedName>
</protein>
<proteinExistence type="predicted"/>
<dbReference type="Proteomes" id="UP000658225">
    <property type="component" value="Unassembled WGS sequence"/>
</dbReference>
<evidence type="ECO:0000313" key="1">
    <source>
        <dbReference type="EMBL" id="MBE1555932.1"/>
    </source>
</evidence>
<name>A0A927RFW1_9BACL</name>
<keyword evidence="2" id="KW-1185">Reference proteome</keyword>
<dbReference type="EMBL" id="JADBEL010000019">
    <property type="protein sequence ID" value="MBE1555932.1"/>
    <property type="molecule type" value="Genomic_DNA"/>
</dbReference>
<organism evidence="1 2">
    <name type="scientific">Sporosarcina limicola</name>
    <dbReference type="NCBI Taxonomy" id="34101"/>
    <lineage>
        <taxon>Bacteria</taxon>
        <taxon>Bacillati</taxon>
        <taxon>Bacillota</taxon>
        <taxon>Bacilli</taxon>
        <taxon>Bacillales</taxon>
        <taxon>Caryophanaceae</taxon>
        <taxon>Sporosarcina</taxon>
    </lineage>
</organism>